<gene>
    <name evidence="1" type="ORF">PMYSY11_0241</name>
</gene>
<sequence length="74" mass="8263">MSATIGAHYRDRKTFYKQFFQVIQQLTEKILTHPIQLNNGGEGGIRTPDTLLRCTPLAGERLRPLGHLSATRGA</sequence>
<accession>A0A653DXU9</accession>
<reference evidence="1" key="1">
    <citation type="submission" date="2019-02" db="EMBL/GenBank/DDBJ databases">
        <authorList>
            <consortium name="Genoscope - CEA"/>
            <person name="William W."/>
        </authorList>
    </citation>
    <scope>NUCLEOTIDE SEQUENCE [LARGE SCALE GENOMIC DNA]</scope>
    <source>
        <strain evidence="1">YSy11</strain>
    </source>
</reference>
<protein>
    <submittedName>
        <fullName evidence="1">Uncharacterized protein</fullName>
    </submittedName>
</protein>
<dbReference type="EMBL" id="LR215729">
    <property type="protein sequence ID" value="VEV95288.1"/>
    <property type="molecule type" value="Genomic_DNA"/>
</dbReference>
<dbReference type="AlphaFoldDB" id="A0A653DXU9"/>
<proteinExistence type="predicted"/>
<organism evidence="1">
    <name type="scientific">Pseudomonas marincola</name>
    <dbReference type="NCBI Taxonomy" id="437900"/>
    <lineage>
        <taxon>Bacteria</taxon>
        <taxon>Pseudomonadati</taxon>
        <taxon>Pseudomonadota</taxon>
        <taxon>Gammaproteobacteria</taxon>
        <taxon>Pseudomonadales</taxon>
        <taxon>Pseudomonadaceae</taxon>
        <taxon>Pseudomonas</taxon>
    </lineage>
</organism>
<evidence type="ECO:0000313" key="1">
    <source>
        <dbReference type="EMBL" id="VEV95288.1"/>
    </source>
</evidence>
<name>A0A653DXU9_9PSED</name>